<organism evidence="4 5">
    <name type="scientific">Ignelater luminosus</name>
    <name type="common">Cucubano</name>
    <name type="synonym">Pyrophorus luminosus</name>
    <dbReference type="NCBI Taxonomy" id="2038154"/>
    <lineage>
        <taxon>Eukaryota</taxon>
        <taxon>Metazoa</taxon>
        <taxon>Ecdysozoa</taxon>
        <taxon>Arthropoda</taxon>
        <taxon>Hexapoda</taxon>
        <taxon>Insecta</taxon>
        <taxon>Pterygota</taxon>
        <taxon>Neoptera</taxon>
        <taxon>Endopterygota</taxon>
        <taxon>Coleoptera</taxon>
        <taxon>Polyphaga</taxon>
        <taxon>Elateriformia</taxon>
        <taxon>Elateroidea</taxon>
        <taxon>Elateridae</taxon>
        <taxon>Agrypninae</taxon>
        <taxon>Pyrophorini</taxon>
        <taxon>Ignelater</taxon>
    </lineage>
</organism>
<evidence type="ECO:0000256" key="3">
    <source>
        <dbReference type="SAM" id="MobiDB-lite"/>
    </source>
</evidence>
<name>A0A8K0G223_IGNLU</name>
<comment type="caution">
    <text evidence="4">The sequence shown here is derived from an EMBL/GenBank/DDBJ whole genome shotgun (WGS) entry which is preliminary data.</text>
</comment>
<proteinExistence type="inferred from homology"/>
<dbReference type="EMBL" id="VTPC01089954">
    <property type="protein sequence ID" value="KAF2885447.1"/>
    <property type="molecule type" value="Genomic_DNA"/>
</dbReference>
<dbReference type="OrthoDB" id="21292at2759"/>
<dbReference type="Gene3D" id="1.20.120.900">
    <property type="entry name" value="Pex19, mPTS binding domain"/>
    <property type="match status" value="1"/>
</dbReference>
<dbReference type="Pfam" id="PF04614">
    <property type="entry name" value="Pex19"/>
    <property type="match status" value="1"/>
</dbReference>
<comment type="similarity">
    <text evidence="1">Belongs to the peroxin-19 family.</text>
</comment>
<dbReference type="Proteomes" id="UP000801492">
    <property type="component" value="Unassembled WGS sequence"/>
</dbReference>
<evidence type="ECO:0000313" key="4">
    <source>
        <dbReference type="EMBL" id="KAF2885447.1"/>
    </source>
</evidence>
<sequence length="288" mass="32373">MSDTKKTVEETPKKDEDKELADLLDSALEDFTKEAKKPTDETQKEKEDESSKETEQQSETLADVEWTEEFIRQAAEQFESNIANILKEAGGPELTPEQVQRSFQQMAEAASQVTSNTEEPAGDTDFAASISQALRGLSEGTENLQNPFSEQDLMSMFGQQEGDQNAFVPFMQGMMQSLLSKEVLYPSLKDILNKYPGWLEANGGSLSVEERNKYEQQQELMKQICEQLEKESENDTPEKKKIQFDIVLELMQKLQDYGQPPAELVGDLGPGVQFDSQGVPDLNQCSMM</sequence>
<gene>
    <name evidence="4" type="ORF">ILUMI_20727</name>
</gene>
<dbReference type="PANTHER" id="PTHR12774:SF2">
    <property type="entry name" value="PEROXISOMAL BIOGENESIS FACTOR 19"/>
    <property type="match status" value="1"/>
</dbReference>
<evidence type="ECO:0000313" key="5">
    <source>
        <dbReference type="Proteomes" id="UP000801492"/>
    </source>
</evidence>
<accession>A0A8K0G223</accession>
<dbReference type="InterPro" id="IPR006708">
    <property type="entry name" value="Pex19"/>
</dbReference>
<dbReference type="GO" id="GO:0045046">
    <property type="term" value="P:protein import into peroxisome membrane"/>
    <property type="evidence" value="ECO:0007669"/>
    <property type="project" value="TreeGrafter"/>
</dbReference>
<keyword evidence="5" id="KW-1185">Reference proteome</keyword>
<protein>
    <recommendedName>
        <fullName evidence="2">Peroxin-19</fullName>
    </recommendedName>
</protein>
<dbReference type="AlphaFoldDB" id="A0A8K0G223"/>
<evidence type="ECO:0000256" key="2">
    <source>
        <dbReference type="ARBA" id="ARBA00029688"/>
    </source>
</evidence>
<feature type="region of interest" description="Disordered" evidence="3">
    <location>
        <begin position="1"/>
        <end position="20"/>
    </location>
</feature>
<dbReference type="InterPro" id="IPR038322">
    <property type="entry name" value="Pex19_C_sf"/>
</dbReference>
<dbReference type="PANTHER" id="PTHR12774">
    <property type="entry name" value="PEROXISOMAL BIOGENESIS FACTOR 19"/>
    <property type="match status" value="1"/>
</dbReference>
<feature type="region of interest" description="Disordered" evidence="3">
    <location>
        <begin position="28"/>
        <end position="65"/>
    </location>
</feature>
<dbReference type="GO" id="GO:0033328">
    <property type="term" value="F:peroxisome membrane targeting sequence binding"/>
    <property type="evidence" value="ECO:0007669"/>
    <property type="project" value="TreeGrafter"/>
</dbReference>
<feature type="compositionally biased region" description="Basic and acidic residues" evidence="3">
    <location>
        <begin position="30"/>
        <end position="55"/>
    </location>
</feature>
<evidence type="ECO:0000256" key="1">
    <source>
        <dbReference type="ARBA" id="ARBA00006326"/>
    </source>
</evidence>
<dbReference type="GO" id="GO:0005778">
    <property type="term" value="C:peroxisomal membrane"/>
    <property type="evidence" value="ECO:0007669"/>
    <property type="project" value="TreeGrafter"/>
</dbReference>
<reference evidence="4" key="1">
    <citation type="submission" date="2019-08" db="EMBL/GenBank/DDBJ databases">
        <title>The genome of the North American firefly Photinus pyralis.</title>
        <authorList>
            <consortium name="Photinus pyralis genome working group"/>
            <person name="Fallon T.R."/>
            <person name="Sander Lower S.E."/>
            <person name="Weng J.-K."/>
        </authorList>
    </citation>
    <scope>NUCLEOTIDE SEQUENCE</scope>
    <source>
        <strain evidence="4">TRF0915ILg1</strain>
        <tissue evidence="4">Whole body</tissue>
    </source>
</reference>